<feature type="compositionally biased region" description="Low complexity" evidence="10">
    <location>
        <begin position="868"/>
        <end position="879"/>
    </location>
</feature>
<feature type="region of interest" description="Disordered" evidence="10">
    <location>
        <begin position="704"/>
        <end position="743"/>
    </location>
</feature>
<keyword evidence="13" id="KW-0648">Protein biosynthesis</keyword>
<dbReference type="SMART" id="SM00738">
    <property type="entry name" value="NGN"/>
    <property type="match status" value="1"/>
</dbReference>
<dbReference type="CDD" id="cd06083">
    <property type="entry name" value="KOW_Spt5_3"/>
    <property type="match status" value="1"/>
</dbReference>
<dbReference type="InterPro" id="IPR041977">
    <property type="entry name" value="KOW_Spt5_4"/>
</dbReference>
<dbReference type="OrthoDB" id="28901at2759"/>
<dbReference type="InterPro" id="IPR014722">
    <property type="entry name" value="Rib_uL2_dom2"/>
</dbReference>
<dbReference type="Gene3D" id="3.30.70.940">
    <property type="entry name" value="NusG, N-terminal domain"/>
    <property type="match status" value="1"/>
</dbReference>
<dbReference type="InterPro" id="IPR005100">
    <property type="entry name" value="NGN-domain"/>
</dbReference>
<dbReference type="Gene3D" id="2.30.30.30">
    <property type="match status" value="3"/>
</dbReference>
<name>A0A9W7ZPK5_9FUNG</name>
<feature type="compositionally biased region" description="Acidic residues" evidence="10">
    <location>
        <begin position="49"/>
        <end position="73"/>
    </location>
</feature>
<dbReference type="GO" id="GO:0032784">
    <property type="term" value="P:regulation of DNA-templated transcription elongation"/>
    <property type="evidence" value="ECO:0007669"/>
    <property type="project" value="InterPro"/>
</dbReference>
<dbReference type="PANTHER" id="PTHR11125:SF7">
    <property type="entry name" value="TRANSCRIPTION ELONGATION FACTOR SPT5"/>
    <property type="match status" value="1"/>
</dbReference>
<comment type="function">
    <text evidence="7">The SPT4-SPT5 complex mediates both activation and inhibition of transcription elongation, and plays a role in pre-mRNA processing. This complex seems to be important for the stability of the RNA polymerase II elongation machinery on the chromatin template but not for the inherent ability of this machinery to translocate down the gene.</text>
</comment>
<accession>A0A9W7ZPK5</accession>
<dbReference type="InterPro" id="IPR005824">
    <property type="entry name" value="KOW"/>
</dbReference>
<dbReference type="Pfam" id="PF23291">
    <property type="entry name" value="KOW4_SPT5"/>
    <property type="match status" value="1"/>
</dbReference>
<dbReference type="PIRSF" id="PIRSF036945">
    <property type="entry name" value="Spt5"/>
    <property type="match status" value="1"/>
</dbReference>
<feature type="compositionally biased region" description="Basic residues" evidence="10">
    <location>
        <begin position="78"/>
        <end position="88"/>
    </location>
</feature>
<feature type="domain" description="KOW" evidence="12">
    <location>
        <begin position="293"/>
        <end position="320"/>
    </location>
</feature>
<dbReference type="GO" id="GO:0003746">
    <property type="term" value="F:translation elongation factor activity"/>
    <property type="evidence" value="ECO:0007669"/>
    <property type="project" value="UniProtKB-KW"/>
</dbReference>
<feature type="region of interest" description="Disordered" evidence="10">
    <location>
        <begin position="792"/>
        <end position="949"/>
    </location>
</feature>
<feature type="domain" description="NusG-like N-terminal" evidence="11">
    <location>
        <begin position="199"/>
        <end position="288"/>
    </location>
</feature>
<dbReference type="InterPro" id="IPR039385">
    <property type="entry name" value="NGN_Euk"/>
</dbReference>
<evidence type="ECO:0000259" key="12">
    <source>
        <dbReference type="SMART" id="SM00739"/>
    </source>
</evidence>
<dbReference type="Pfam" id="PF00467">
    <property type="entry name" value="KOW"/>
    <property type="match status" value="1"/>
</dbReference>
<feature type="compositionally biased region" description="Acidic residues" evidence="10">
    <location>
        <begin position="22"/>
        <end position="32"/>
    </location>
</feature>
<feature type="compositionally biased region" description="Gly residues" evidence="10">
    <location>
        <begin position="815"/>
        <end position="826"/>
    </location>
</feature>
<dbReference type="AlphaFoldDB" id="A0A9W7ZPK5"/>
<dbReference type="GO" id="GO:0032044">
    <property type="term" value="C:DSIF complex"/>
    <property type="evidence" value="ECO:0007669"/>
    <property type="project" value="TreeGrafter"/>
</dbReference>
<dbReference type="Pfam" id="PF11942">
    <property type="entry name" value="Spt5_N"/>
    <property type="match status" value="1"/>
</dbReference>
<keyword evidence="5" id="KW-0804">Transcription</keyword>
<dbReference type="CDD" id="cd06085">
    <property type="entry name" value="KOW_Spt5_5"/>
    <property type="match status" value="1"/>
</dbReference>
<dbReference type="SUPFAM" id="SSF50104">
    <property type="entry name" value="Translation proteins SH3-like domain"/>
    <property type="match status" value="1"/>
</dbReference>
<dbReference type="CDD" id="cd09888">
    <property type="entry name" value="NGN_Euk"/>
    <property type="match status" value="1"/>
</dbReference>
<evidence type="ECO:0000256" key="10">
    <source>
        <dbReference type="SAM" id="MobiDB-lite"/>
    </source>
</evidence>
<dbReference type="CDD" id="cd06081">
    <property type="entry name" value="KOW_Spt5_1"/>
    <property type="match status" value="1"/>
</dbReference>
<dbReference type="Pfam" id="PF23290">
    <property type="entry name" value="KOW5_SPT5"/>
    <property type="match status" value="1"/>
</dbReference>
<dbReference type="InterPro" id="IPR041978">
    <property type="entry name" value="KOW_Spt5_5"/>
</dbReference>
<evidence type="ECO:0000313" key="14">
    <source>
        <dbReference type="Proteomes" id="UP001150538"/>
    </source>
</evidence>
<dbReference type="Pfam" id="PF03439">
    <property type="entry name" value="Spt5-NGN"/>
    <property type="match status" value="1"/>
</dbReference>
<evidence type="ECO:0000256" key="7">
    <source>
        <dbReference type="ARBA" id="ARBA00024691"/>
    </source>
</evidence>
<evidence type="ECO:0000256" key="2">
    <source>
        <dbReference type="ARBA" id="ARBA00006956"/>
    </source>
</evidence>
<evidence type="ECO:0000256" key="4">
    <source>
        <dbReference type="ARBA" id="ARBA00021370"/>
    </source>
</evidence>
<dbReference type="GO" id="GO:0006368">
    <property type="term" value="P:transcription elongation by RNA polymerase II"/>
    <property type="evidence" value="ECO:0007669"/>
    <property type="project" value="TreeGrafter"/>
</dbReference>
<dbReference type="Pfam" id="PF23284">
    <property type="entry name" value="KOW2_Spt5"/>
    <property type="match status" value="1"/>
</dbReference>
<feature type="domain" description="KOW" evidence="12">
    <location>
        <begin position="461"/>
        <end position="488"/>
    </location>
</feature>
<evidence type="ECO:0000256" key="3">
    <source>
        <dbReference type="ARBA" id="ARBA00020181"/>
    </source>
</evidence>
<dbReference type="GO" id="GO:0006357">
    <property type="term" value="P:regulation of transcription by RNA polymerase II"/>
    <property type="evidence" value="ECO:0007669"/>
    <property type="project" value="InterPro"/>
</dbReference>
<dbReference type="EMBL" id="JANBPU010000233">
    <property type="protein sequence ID" value="KAJ1913866.1"/>
    <property type="molecule type" value="Genomic_DNA"/>
</dbReference>
<feature type="domain" description="KOW" evidence="12">
    <location>
        <begin position="642"/>
        <end position="667"/>
    </location>
</feature>
<organism evidence="13 14">
    <name type="scientific">Mycoemilia scoparia</name>
    <dbReference type="NCBI Taxonomy" id="417184"/>
    <lineage>
        <taxon>Eukaryota</taxon>
        <taxon>Fungi</taxon>
        <taxon>Fungi incertae sedis</taxon>
        <taxon>Zoopagomycota</taxon>
        <taxon>Kickxellomycotina</taxon>
        <taxon>Kickxellomycetes</taxon>
        <taxon>Kickxellales</taxon>
        <taxon>Kickxellaceae</taxon>
        <taxon>Mycoemilia</taxon>
    </lineage>
</organism>
<dbReference type="InterPro" id="IPR008991">
    <property type="entry name" value="Translation_prot_SH3-like_sf"/>
</dbReference>
<keyword evidence="13" id="KW-0251">Elongation factor</keyword>
<evidence type="ECO:0000256" key="8">
    <source>
        <dbReference type="ARBA" id="ARBA00029865"/>
    </source>
</evidence>
<evidence type="ECO:0000256" key="6">
    <source>
        <dbReference type="ARBA" id="ARBA00023242"/>
    </source>
</evidence>
<dbReference type="CDD" id="cd06084">
    <property type="entry name" value="KOW_Spt5_4"/>
    <property type="match status" value="1"/>
</dbReference>
<feature type="domain" description="KOW" evidence="12">
    <location>
        <begin position="743"/>
        <end position="770"/>
    </location>
</feature>
<reference evidence="13" key="1">
    <citation type="submission" date="2022-07" db="EMBL/GenBank/DDBJ databases">
        <title>Phylogenomic reconstructions and comparative analyses of Kickxellomycotina fungi.</title>
        <authorList>
            <person name="Reynolds N.K."/>
            <person name="Stajich J.E."/>
            <person name="Barry K."/>
            <person name="Grigoriev I.V."/>
            <person name="Crous P."/>
            <person name="Smith M.E."/>
        </authorList>
    </citation>
    <scope>NUCLEOTIDE SEQUENCE</scope>
    <source>
        <strain evidence="13">NBRC 100468</strain>
    </source>
</reference>
<dbReference type="InterPro" id="IPR022581">
    <property type="entry name" value="Spt5_N"/>
</dbReference>
<dbReference type="InterPro" id="IPR036735">
    <property type="entry name" value="NGN_dom_sf"/>
</dbReference>
<evidence type="ECO:0000313" key="13">
    <source>
        <dbReference type="EMBL" id="KAJ1913866.1"/>
    </source>
</evidence>
<dbReference type="PANTHER" id="PTHR11125">
    <property type="entry name" value="SUPPRESSOR OF TY 5"/>
    <property type="match status" value="1"/>
</dbReference>
<dbReference type="InterPro" id="IPR039659">
    <property type="entry name" value="SPT5"/>
</dbReference>
<dbReference type="InterPro" id="IPR041973">
    <property type="entry name" value="KOW_Spt5_1"/>
</dbReference>
<sequence>MSDYDLHEEGRRRKRVSANMSGDDDEEEDYDELGTLGSEGAHHRQRGELDDDDDLDEEEDDDDDDDEDDEEEDYKSSKSGKQRKRRRVQANSFLDVEATVDSEEDEEEEDDEEGLDFIQDDDAAEVAAAAKEADRHRAFAQRREAATDEMSAEELAQKIKDRYSDYGMRRDTGHHAMAAAGGAESGWTPRVLMVPSVNDPHLWMVKCRPGKERDVVFMIMKRYFERKNGVNPMGIFSAYCRDGLSGYVYLEAKNHAAAQSSLDKISGIIGSKLTLIPIDQMQDVVTVKKQATTLKEGAWVRVRRGKYVGDLAQVISISDSLDMVEVKLVPRLDYEKSSNDPNKKPKKPFASSNPANRPPQKLFNPCEAEKVDRSKPVIIRGHYFVWGADSFRDGYLEKEMKITSLITADINPSLEEITQFAQGNLEADDADPAATLSNLASAAAAATAASISADGKPKATDLRTNDHVEIIEGDMAGVTGTVRSIEGDGVVRVSLDLGGLLKDKQTSMSFPAHHLRKRFREGDHVQVLNGRFKDEKGMVISIEESIVTILSDLNLNEIKVFAKDLCESTDSATKPTAVAGQVELQDMVSLEGQVVGVVIKIENDSLKILDQNGDVRRMKPDQITPMRNNSRRNVAIDSQGNTVTTGDKIREVGGAQRQGTVIQLNRFVTFAQSREIVENNGIFAVRTRNVVNVAVKPGVGVLGQQQQQGYGSNGGSMGQQQQQRGRGRGRGRGGRGSFRGGRDRLIGKSVHIVRGPYKGYLGIVKDSTDMMARVELHTNARIVNIEKDKLCIKGPNGERIPVTDMQAPTASSAAAGGGRPGAGSSDGWGSRNSSSGGRGGSSYGSGSETPRWGGGGYDNDGGRTPAWSGGNNSRGSYSSVMSGARTPRWQASTPSEGPETPGGAWDDGGGAWASGAKTPAWGGNVPETPGMPTPGASSHNAPPETPGGW</sequence>
<comment type="subcellular location">
    <subcellularLocation>
        <location evidence="1">Nucleus</location>
    </subcellularLocation>
</comment>
<dbReference type="InterPro" id="IPR006645">
    <property type="entry name" value="NGN-like_dom"/>
</dbReference>
<dbReference type="Pfam" id="PF23042">
    <property type="entry name" value="KOW1_SPT5"/>
    <property type="match status" value="1"/>
</dbReference>
<protein>
    <recommendedName>
        <fullName evidence="3">Transcription elongation factor SPT5</fullName>
    </recommendedName>
    <alternativeName>
        <fullName evidence="8 9">Chromatin Elongation factor SPT5</fullName>
    </alternativeName>
    <alternativeName>
        <fullName evidence="4">Transcription elongation factor spt5</fullName>
    </alternativeName>
</protein>
<feature type="domain" description="KOW" evidence="12">
    <location>
        <begin position="518"/>
        <end position="545"/>
    </location>
</feature>
<evidence type="ECO:0000256" key="5">
    <source>
        <dbReference type="ARBA" id="ARBA00023163"/>
    </source>
</evidence>
<feature type="region of interest" description="Disordered" evidence="10">
    <location>
        <begin position="1"/>
        <end position="117"/>
    </location>
</feature>
<dbReference type="InterPro" id="IPR017071">
    <property type="entry name" value="TF_Spt5_eukaryote"/>
</dbReference>
<keyword evidence="14" id="KW-1185">Reference proteome</keyword>
<feature type="compositionally biased region" description="Basic and acidic residues" evidence="10">
    <location>
        <begin position="1"/>
        <end position="11"/>
    </location>
</feature>
<evidence type="ECO:0000259" key="11">
    <source>
        <dbReference type="SMART" id="SM00738"/>
    </source>
</evidence>
<dbReference type="GO" id="GO:0003729">
    <property type="term" value="F:mRNA binding"/>
    <property type="evidence" value="ECO:0007669"/>
    <property type="project" value="TreeGrafter"/>
</dbReference>
<feature type="region of interest" description="Disordered" evidence="10">
    <location>
        <begin position="335"/>
        <end position="363"/>
    </location>
</feature>
<dbReference type="InterPro" id="IPR057936">
    <property type="entry name" value="KOWx_Spt5"/>
</dbReference>
<dbReference type="SMART" id="SM00739">
    <property type="entry name" value="KOW"/>
    <property type="match status" value="5"/>
</dbReference>
<dbReference type="InterPro" id="IPR041975">
    <property type="entry name" value="KOW_Spt5_2"/>
</dbReference>
<comment type="caution">
    <text evidence="13">The sequence shown here is derived from an EMBL/GenBank/DDBJ whole genome shotgun (WGS) entry which is preliminary data.</text>
</comment>
<proteinExistence type="inferred from homology"/>
<gene>
    <name evidence="13" type="primary">SPT5</name>
    <name evidence="13" type="ORF">H4219_005024</name>
</gene>
<keyword evidence="6" id="KW-0539">Nucleus</keyword>
<feature type="compositionally biased region" description="Acidic residues" evidence="10">
    <location>
        <begin position="98"/>
        <end position="117"/>
    </location>
</feature>
<evidence type="ECO:0000256" key="9">
    <source>
        <dbReference type="ARBA" id="ARBA00031006"/>
    </source>
</evidence>
<comment type="similarity">
    <text evidence="2">Belongs to the SPT5 family.</text>
</comment>
<dbReference type="InterPro" id="IPR041976">
    <property type="entry name" value="KOW_Spt5_3"/>
</dbReference>
<evidence type="ECO:0000256" key="1">
    <source>
        <dbReference type="ARBA" id="ARBA00004123"/>
    </source>
</evidence>
<dbReference type="Pfam" id="PF23037">
    <property type="entry name" value="KOWx_SPT5"/>
    <property type="match status" value="1"/>
</dbReference>
<dbReference type="Proteomes" id="UP001150538">
    <property type="component" value="Unassembled WGS sequence"/>
</dbReference>